<dbReference type="EMBL" id="CCJX01000070">
    <property type="protein sequence ID" value="CDT18942.1"/>
    <property type="molecule type" value="Genomic_DNA"/>
</dbReference>
<keyword evidence="1" id="KW-0472">Membrane</keyword>
<name>A0ABP1WVU9_9VIBR</name>
<keyword evidence="1" id="KW-1133">Transmembrane helix</keyword>
<keyword evidence="1" id="KW-0812">Transmembrane</keyword>
<evidence type="ECO:0000256" key="1">
    <source>
        <dbReference type="SAM" id="Phobius"/>
    </source>
</evidence>
<gene>
    <name evidence="2" type="ORF">VCR4J5_1610006</name>
</gene>
<organism evidence="2 3">
    <name type="scientific">Vibrio crassostreae</name>
    <dbReference type="NCBI Taxonomy" id="246167"/>
    <lineage>
        <taxon>Bacteria</taxon>
        <taxon>Pseudomonadati</taxon>
        <taxon>Pseudomonadota</taxon>
        <taxon>Gammaproteobacteria</taxon>
        <taxon>Vibrionales</taxon>
        <taxon>Vibrionaceae</taxon>
        <taxon>Vibrio</taxon>
    </lineage>
</organism>
<evidence type="ECO:0000313" key="2">
    <source>
        <dbReference type="EMBL" id="CDT18942.1"/>
    </source>
</evidence>
<accession>A0ABP1WVU9</accession>
<protein>
    <submittedName>
        <fullName evidence="2">Uncharacterized protein</fullName>
    </submittedName>
</protein>
<proteinExistence type="predicted"/>
<feature type="transmembrane region" description="Helical" evidence="1">
    <location>
        <begin position="20"/>
        <end position="39"/>
    </location>
</feature>
<sequence length="54" mass="6149">MANLTTLSKVATVLEQLNTISSLHGVIFTTLFFLILVEYTRHVCYLIKFTCDLI</sequence>
<comment type="caution">
    <text evidence="2">The sequence shown here is derived from an EMBL/GenBank/DDBJ whole genome shotgun (WGS) entry which is preliminary data.</text>
</comment>
<reference evidence="2 3" key="1">
    <citation type="submission" date="2014-06" db="EMBL/GenBank/DDBJ databases">
        <authorList>
            <person name="Le Roux F."/>
        </authorList>
    </citation>
    <scope>NUCLEOTIDE SEQUENCE [LARGE SCALE GENOMIC DNA]</scope>
    <source>
        <strain evidence="2 3">J5-4</strain>
    </source>
</reference>
<evidence type="ECO:0000313" key="3">
    <source>
        <dbReference type="Proteomes" id="UP000049077"/>
    </source>
</evidence>
<keyword evidence="3" id="KW-1185">Reference proteome</keyword>
<dbReference type="Proteomes" id="UP000049077">
    <property type="component" value="Unassembled WGS sequence"/>
</dbReference>